<evidence type="ECO:0000313" key="1">
    <source>
        <dbReference type="EMBL" id="VUX07872.1"/>
    </source>
</evidence>
<accession>A0A564TKW7</accession>
<keyword evidence="2" id="KW-1185">Reference proteome</keyword>
<dbReference type="EMBL" id="CABHNB010000022">
    <property type="protein sequence ID" value="VUX07872.1"/>
    <property type="molecule type" value="Genomic_DNA"/>
</dbReference>
<reference evidence="1 2" key="1">
    <citation type="submission" date="2019-07" db="EMBL/GenBank/DDBJ databases">
        <authorList>
            <person name="Hibberd C M."/>
            <person name="Gehrig L. J."/>
            <person name="Chang H.-W."/>
            <person name="Venkatesh S."/>
        </authorList>
    </citation>
    <scope>NUCLEOTIDE SEQUENCE [LARGE SCALE GENOMIC DNA]</scope>
    <source>
        <strain evidence="1">Ruminococcus_obeum_SSTS_Bg7063</strain>
    </source>
</reference>
<sequence length="88" mass="10478">MKNHRFLWLRNRTTDNKKCEKARNIKEKRTIEMFSTVSKQLVEHRSSLNDNYKETTKKTQTQEMLIFPGFSLCPLICGTPQKSINFLR</sequence>
<name>A0A564TKW7_9FIRM</name>
<dbReference type="Proteomes" id="UP000409147">
    <property type="component" value="Unassembled WGS sequence"/>
</dbReference>
<proteinExistence type="predicted"/>
<evidence type="ECO:0000313" key="2">
    <source>
        <dbReference type="Proteomes" id="UP000409147"/>
    </source>
</evidence>
<organism evidence="1 2">
    <name type="scientific">Blautia obeum</name>
    <dbReference type="NCBI Taxonomy" id="40520"/>
    <lineage>
        <taxon>Bacteria</taxon>
        <taxon>Bacillati</taxon>
        <taxon>Bacillota</taxon>
        <taxon>Clostridia</taxon>
        <taxon>Lachnospirales</taxon>
        <taxon>Lachnospiraceae</taxon>
        <taxon>Blautia</taxon>
    </lineage>
</organism>
<protein>
    <submittedName>
        <fullName evidence="1">Uncharacterized protein</fullName>
    </submittedName>
</protein>
<dbReference type="AlphaFoldDB" id="A0A564TKW7"/>
<gene>
    <name evidence="1" type="ORF">ROSSTS7063_01758</name>
</gene>